<accession>A0A1W1W7P8</accession>
<reference evidence="2" key="1">
    <citation type="submission" date="2017-04" db="EMBL/GenBank/DDBJ databases">
        <authorList>
            <person name="Varghese N."/>
            <person name="Submissions S."/>
        </authorList>
    </citation>
    <scope>NUCLEOTIDE SEQUENCE [LARGE SCALE GENOMIC DNA]</scope>
    <source>
        <strain evidence="2">DSM 9293</strain>
    </source>
</reference>
<evidence type="ECO:0000313" key="1">
    <source>
        <dbReference type="EMBL" id="SMC02080.1"/>
    </source>
</evidence>
<protein>
    <submittedName>
        <fullName evidence="1">Uncharacterized protein</fullName>
    </submittedName>
</protein>
<sequence length="317" mass="35398">MDWTFDATEVQWMTERLTHFWDRRLVGIAPIGFPAYGRVFHPAYAEDGTPVRWATVAAQHDLPMTATSAFDQLLLPHHLPPGRDAWRGNPPRPGTLDTPQAEHLIEILRCYTKTPDAITFALWDGLGWDGAVRVRLGHPPEPVPDPIPPTVRQGPRMRIPGRDYLVYRGAVEDALHWIPTHHQTPHYWWPQDHAWAVAGDVDLPWSIVAGAADLISQLATDPILEVLPIAVDAVMDPEPAWVTAAIAQAVDDLLHHGTAAIETVRGRAVFRLDPSRCWLDSGFGSRTRLLPESPSRPLVDQLRSAIHRGIVAQLNLY</sequence>
<name>A0A1W1W7P8_SULTA</name>
<dbReference type="Proteomes" id="UP000192660">
    <property type="component" value="Unassembled WGS sequence"/>
</dbReference>
<proteinExistence type="predicted"/>
<organism evidence="1 2">
    <name type="scientific">Sulfobacillus thermosulfidooxidans (strain DSM 9293 / VKM B-1269 / AT-1)</name>
    <dbReference type="NCBI Taxonomy" id="929705"/>
    <lineage>
        <taxon>Bacteria</taxon>
        <taxon>Bacillati</taxon>
        <taxon>Bacillota</taxon>
        <taxon>Clostridia</taxon>
        <taxon>Eubacteriales</taxon>
        <taxon>Clostridiales Family XVII. Incertae Sedis</taxon>
        <taxon>Sulfobacillus</taxon>
    </lineage>
</organism>
<gene>
    <name evidence="1" type="ORF">SAMN00768000_0291</name>
</gene>
<dbReference type="AlphaFoldDB" id="A0A1W1W7P8"/>
<dbReference type="RefSeq" id="WP_084660808.1">
    <property type="nucleotide sequence ID" value="NZ_FWWY01000001.1"/>
</dbReference>
<evidence type="ECO:0000313" key="2">
    <source>
        <dbReference type="Proteomes" id="UP000192660"/>
    </source>
</evidence>
<keyword evidence="2" id="KW-1185">Reference proteome</keyword>
<dbReference type="EMBL" id="FWWY01000001">
    <property type="protein sequence ID" value="SMC02080.1"/>
    <property type="molecule type" value="Genomic_DNA"/>
</dbReference>
<dbReference type="OrthoDB" id="2426596at2"/>